<sequence>MDEKRDLARRYNGPPLPPRNSSSVLTPPPPSYYEESTNSTSPYSGFALADNDPRSSSTQSLVPVEGERHDRRTLLLVYIHGFMGNETSFQSFPAHVHNLVSITLAESHVVHTKLYPRYKSRRTIGQVSEDFSRWLQPHEAPDTDVILLSHSMGGLVAGEIVLLPPHPPPSGQAFRHRISGIINFDVPFLGMHPGVISAGLGSIFKPAPDKPGAALLTEGDGSDLTIPTSTSVGSEQEPSRPNRMNTLFAPPNDPNFNPAFQNDVVLPVREGWRNAWHFVNKHSEDLRQATKNLVKSHMEFGGAMADYSGLKTRYAKVRALEDENEAVRRRVLDKGGTTSTPRVRFVNYYTASSGRPRKPKSPSPSSRAGSPRRNLLDMPGHHGKHEERRSRSRSRSPAIPTEEHRGDEVIKKEIVETSDNRDDMQHITGEPISDSESEPENKADPVKEGEKAKAKKETDSINAESELESSSPKASTTTTSTTDTATVDSILGPHFHIQMPNLPPIPHAPLEPCALDLTPYPDKEARKIVQKEHHRKLKAYKQAIKDRDSAIKDHEKLEAKMRKNAAREILKQRNADDKKREKSEKAAKGKQKVTDTSDSASILSPTTTSIITDLSPNLTRQTTLSQTDGQIAIDYTSTKDMTSSKEHKPEKAKKDRKFCMLPQKNKKGERDPAWVRVFMKDMDEVGAHCGLFFLGETYERLVGDVGADIEEWVKDGMTERMVREASGGGY</sequence>
<feature type="compositionally biased region" description="Low complexity" evidence="1">
    <location>
        <begin position="363"/>
        <end position="373"/>
    </location>
</feature>
<dbReference type="Gene3D" id="3.40.50.1820">
    <property type="entry name" value="alpha/beta hydrolase"/>
    <property type="match status" value="1"/>
</dbReference>
<dbReference type="Proteomes" id="UP000447873">
    <property type="component" value="Unassembled WGS sequence"/>
</dbReference>
<protein>
    <recommendedName>
        <fullName evidence="4">DUF676 domain-containing protein</fullName>
    </recommendedName>
</protein>
<dbReference type="OrthoDB" id="3248508at2759"/>
<name>A0A8H3V329_VENIN</name>
<dbReference type="InterPro" id="IPR029058">
    <property type="entry name" value="AB_hydrolase_fold"/>
</dbReference>
<evidence type="ECO:0000313" key="2">
    <source>
        <dbReference type="EMBL" id="KAE9982187.1"/>
    </source>
</evidence>
<dbReference type="PANTHER" id="PTHR47842:SF3">
    <property type="entry name" value="DUF676 DOMAIN-CONTAINING PROTEIN"/>
    <property type="match status" value="1"/>
</dbReference>
<dbReference type="AlphaFoldDB" id="A0A8H3V329"/>
<feature type="region of interest" description="Disordered" evidence="1">
    <location>
        <begin position="563"/>
        <end position="602"/>
    </location>
</feature>
<feature type="compositionally biased region" description="Basic and acidic residues" evidence="1">
    <location>
        <begin position="401"/>
        <end position="425"/>
    </location>
</feature>
<evidence type="ECO:0000256" key="1">
    <source>
        <dbReference type="SAM" id="MobiDB-lite"/>
    </source>
</evidence>
<feature type="compositionally biased region" description="Basic and acidic residues" evidence="1">
    <location>
        <begin position="439"/>
        <end position="459"/>
    </location>
</feature>
<reference evidence="2 3" key="1">
    <citation type="submission" date="2018-12" db="EMBL/GenBank/DDBJ databases">
        <title>Venturia inaequalis Genome Resource.</title>
        <authorList>
            <person name="Lichtner F.J."/>
        </authorList>
    </citation>
    <scope>NUCLEOTIDE SEQUENCE [LARGE SCALE GENOMIC DNA]</scope>
    <source>
        <strain evidence="2 3">120213</strain>
    </source>
</reference>
<feature type="compositionally biased region" description="Basic and acidic residues" evidence="1">
    <location>
        <begin position="563"/>
        <end position="595"/>
    </location>
</feature>
<gene>
    <name evidence="2" type="ORF">EG328_011099</name>
</gene>
<dbReference type="EMBL" id="WNWS01000079">
    <property type="protein sequence ID" value="KAE9982187.1"/>
    <property type="molecule type" value="Genomic_DNA"/>
</dbReference>
<feature type="compositionally biased region" description="Polar residues" evidence="1">
    <location>
        <begin position="225"/>
        <end position="236"/>
    </location>
</feature>
<comment type="caution">
    <text evidence="2">The sequence shown here is derived from an EMBL/GenBank/DDBJ whole genome shotgun (WGS) entry which is preliminary data.</text>
</comment>
<accession>A0A8H3V329</accession>
<feature type="compositionally biased region" description="Low complexity" evidence="1">
    <location>
        <begin position="469"/>
        <end position="487"/>
    </location>
</feature>
<dbReference type="PANTHER" id="PTHR47842">
    <property type="entry name" value="EXPRESSED PROTEIN"/>
    <property type="match status" value="1"/>
</dbReference>
<proteinExistence type="predicted"/>
<feature type="region of interest" description="Disordered" evidence="1">
    <location>
        <begin position="218"/>
        <end position="241"/>
    </location>
</feature>
<organism evidence="2 3">
    <name type="scientific">Venturia inaequalis</name>
    <name type="common">Apple scab fungus</name>
    <dbReference type="NCBI Taxonomy" id="5025"/>
    <lineage>
        <taxon>Eukaryota</taxon>
        <taxon>Fungi</taxon>
        <taxon>Dikarya</taxon>
        <taxon>Ascomycota</taxon>
        <taxon>Pezizomycotina</taxon>
        <taxon>Dothideomycetes</taxon>
        <taxon>Pleosporomycetidae</taxon>
        <taxon>Venturiales</taxon>
        <taxon>Venturiaceae</taxon>
        <taxon>Venturia</taxon>
    </lineage>
</organism>
<feature type="region of interest" description="Disordered" evidence="1">
    <location>
        <begin position="331"/>
        <end position="487"/>
    </location>
</feature>
<dbReference type="SUPFAM" id="SSF53474">
    <property type="entry name" value="alpha/beta-Hydrolases"/>
    <property type="match status" value="1"/>
</dbReference>
<evidence type="ECO:0000313" key="3">
    <source>
        <dbReference type="Proteomes" id="UP000447873"/>
    </source>
</evidence>
<feature type="compositionally biased region" description="Polar residues" evidence="1">
    <location>
        <begin position="34"/>
        <end position="43"/>
    </location>
</feature>
<evidence type="ECO:0008006" key="4">
    <source>
        <dbReference type="Google" id="ProtNLM"/>
    </source>
</evidence>
<feature type="region of interest" description="Disordered" evidence="1">
    <location>
        <begin position="1"/>
        <end position="66"/>
    </location>
</feature>